<proteinExistence type="predicted"/>
<accession>A0A2J6QDZ9</accession>
<feature type="region of interest" description="Disordered" evidence="1">
    <location>
        <begin position="1"/>
        <end position="24"/>
    </location>
</feature>
<dbReference type="STRING" id="1745343.A0A2J6QDZ9"/>
<evidence type="ECO:0000313" key="2">
    <source>
        <dbReference type="EMBL" id="PMD24495.1"/>
    </source>
</evidence>
<evidence type="ECO:0000256" key="1">
    <source>
        <dbReference type="SAM" id="MobiDB-lite"/>
    </source>
</evidence>
<dbReference type="EMBL" id="KZ613472">
    <property type="protein sequence ID" value="PMD24495.1"/>
    <property type="molecule type" value="Genomic_DNA"/>
</dbReference>
<dbReference type="OrthoDB" id="1045822at2759"/>
<feature type="compositionally biased region" description="Polar residues" evidence="1">
    <location>
        <begin position="11"/>
        <end position="24"/>
    </location>
</feature>
<reference evidence="2 3" key="1">
    <citation type="submission" date="2016-05" db="EMBL/GenBank/DDBJ databases">
        <title>A degradative enzymes factory behind the ericoid mycorrhizal symbiosis.</title>
        <authorList>
            <consortium name="DOE Joint Genome Institute"/>
            <person name="Martino E."/>
            <person name="Morin E."/>
            <person name="Grelet G."/>
            <person name="Kuo A."/>
            <person name="Kohler A."/>
            <person name="Daghino S."/>
            <person name="Barry K."/>
            <person name="Choi C."/>
            <person name="Cichocki N."/>
            <person name="Clum A."/>
            <person name="Copeland A."/>
            <person name="Hainaut M."/>
            <person name="Haridas S."/>
            <person name="Labutti K."/>
            <person name="Lindquist E."/>
            <person name="Lipzen A."/>
            <person name="Khouja H.-R."/>
            <person name="Murat C."/>
            <person name="Ohm R."/>
            <person name="Olson A."/>
            <person name="Spatafora J."/>
            <person name="Veneault-Fourrey C."/>
            <person name="Henrissat B."/>
            <person name="Grigoriev I."/>
            <person name="Martin F."/>
            <person name="Perotto S."/>
        </authorList>
    </citation>
    <scope>NUCLEOTIDE SEQUENCE [LARGE SCALE GENOMIC DNA]</scope>
    <source>
        <strain evidence="2 3">UAMH 7357</strain>
    </source>
</reference>
<sequence length="163" mass="17885">MSEPKAAETVVSEQPTTQAQPSTLSKLQASTGSEAWSDDIFNCFEGPDNLCLKATFCSCFVYGKMAHRMRDPTLTDYNRFNTDCIIFPFCGIGYVLQFLKRLEVREKYNIKGDLLTDVVFSACCACCSLIQVEKEVIARQSGASSAGYVAPDAMVAAPQQPPQ</sequence>
<dbReference type="Pfam" id="PF04749">
    <property type="entry name" value="PLAC8"/>
    <property type="match status" value="1"/>
</dbReference>
<name>A0A2J6QDZ9_9HELO</name>
<dbReference type="AlphaFoldDB" id="A0A2J6QDZ9"/>
<dbReference type="InterPro" id="IPR006461">
    <property type="entry name" value="PLAC_motif_containing"/>
</dbReference>
<organism evidence="2 3">
    <name type="scientific">Hyaloscypha hepaticicola</name>
    <dbReference type="NCBI Taxonomy" id="2082293"/>
    <lineage>
        <taxon>Eukaryota</taxon>
        <taxon>Fungi</taxon>
        <taxon>Dikarya</taxon>
        <taxon>Ascomycota</taxon>
        <taxon>Pezizomycotina</taxon>
        <taxon>Leotiomycetes</taxon>
        <taxon>Helotiales</taxon>
        <taxon>Hyaloscyphaceae</taxon>
        <taxon>Hyaloscypha</taxon>
    </lineage>
</organism>
<dbReference type="Proteomes" id="UP000235672">
    <property type="component" value="Unassembled WGS sequence"/>
</dbReference>
<gene>
    <name evidence="2" type="ORF">NA56DRAFT_566581</name>
</gene>
<protein>
    <submittedName>
        <fullName evidence="2">PLAC8-domain-containing protein</fullName>
    </submittedName>
</protein>
<dbReference type="NCBIfam" id="TIGR01571">
    <property type="entry name" value="A_thal_Cys_rich"/>
    <property type="match status" value="1"/>
</dbReference>
<evidence type="ECO:0000313" key="3">
    <source>
        <dbReference type="Proteomes" id="UP000235672"/>
    </source>
</evidence>
<keyword evidence="3" id="KW-1185">Reference proteome</keyword>
<dbReference type="PANTHER" id="PTHR15907">
    <property type="entry name" value="DUF614 FAMILY PROTEIN-RELATED"/>
    <property type="match status" value="1"/>
</dbReference>